<dbReference type="PROSITE" id="PS00108">
    <property type="entry name" value="PROTEIN_KINASE_ST"/>
    <property type="match status" value="1"/>
</dbReference>
<dbReference type="EMBL" id="CM031837">
    <property type="protein sequence ID" value="KAG6681155.1"/>
    <property type="molecule type" value="Genomic_DNA"/>
</dbReference>
<keyword evidence="8" id="KW-0433">Leucine-rich repeat</keyword>
<dbReference type="Pfam" id="PF23598">
    <property type="entry name" value="LRR_14"/>
    <property type="match status" value="2"/>
</dbReference>
<reference evidence="26" key="1">
    <citation type="submission" date="2021-01" db="EMBL/GenBank/DDBJ databases">
        <authorList>
            <person name="Lovell J.T."/>
            <person name="Bentley N."/>
            <person name="Bhattarai G."/>
            <person name="Jenkins J.W."/>
            <person name="Sreedasyam A."/>
            <person name="Alarcon Y."/>
            <person name="Bock C."/>
            <person name="Boston L."/>
            <person name="Carlson J."/>
            <person name="Cervantes K."/>
            <person name="Clermont K."/>
            <person name="Krom N."/>
            <person name="Kubenka K."/>
            <person name="Mamidi S."/>
            <person name="Mattison C."/>
            <person name="Monteros M."/>
            <person name="Pisani C."/>
            <person name="Plott C."/>
            <person name="Rajasekar S."/>
            <person name="Rhein H.S."/>
            <person name="Rohla C."/>
            <person name="Song M."/>
            <person name="Hilaire R.S."/>
            <person name="Shu S."/>
            <person name="Wells L."/>
            <person name="Wang X."/>
            <person name="Webber J."/>
            <person name="Heerema R.J."/>
            <person name="Klein P."/>
            <person name="Conner P."/>
            <person name="Grauke L."/>
            <person name="Grimwood J."/>
            <person name="Schmutz J."/>
            <person name="Randall J.J."/>
        </authorList>
    </citation>
    <scope>NUCLEOTIDE SEQUENCE</scope>
    <source>
        <tissue evidence="26">Leaf</tissue>
    </source>
</reference>
<proteinExistence type="inferred from homology"/>
<keyword evidence="13 22" id="KW-0547">Nucleotide-binding</keyword>
<keyword evidence="19" id="KW-0325">Glycoprotein</keyword>
<dbReference type="InterPro" id="IPR055414">
    <property type="entry name" value="LRR_R13L4/SHOC2-like"/>
</dbReference>
<name>A0A922AIC5_CARIL</name>
<evidence type="ECO:0000256" key="16">
    <source>
        <dbReference type="ARBA" id="ARBA00022989"/>
    </source>
</evidence>
<evidence type="ECO:0000256" key="21">
    <source>
        <dbReference type="ARBA" id="ARBA00048679"/>
    </source>
</evidence>
<dbReference type="InterPro" id="IPR013210">
    <property type="entry name" value="LRR_N_plant-typ"/>
</dbReference>
<evidence type="ECO:0000259" key="25">
    <source>
        <dbReference type="PROSITE" id="PS50011"/>
    </source>
</evidence>
<dbReference type="SMART" id="SM00369">
    <property type="entry name" value="LRR_TYP"/>
    <property type="match status" value="7"/>
</dbReference>
<dbReference type="FunFam" id="3.80.10.10:FF:000095">
    <property type="entry name" value="LRR receptor-like serine/threonine-protein kinase GSO1"/>
    <property type="match status" value="1"/>
</dbReference>
<evidence type="ECO:0000256" key="8">
    <source>
        <dbReference type="ARBA" id="ARBA00022614"/>
    </source>
</evidence>
<feature type="binding site" evidence="22">
    <location>
        <position position="736"/>
    </location>
    <ligand>
        <name>ATP</name>
        <dbReference type="ChEBI" id="CHEBI:30616"/>
    </ligand>
</feature>
<dbReference type="FunFam" id="1.10.510.10:FF:000358">
    <property type="entry name" value="Putative leucine-rich repeat receptor-like serine/threonine-protein kinase"/>
    <property type="match status" value="1"/>
</dbReference>
<evidence type="ECO:0000256" key="6">
    <source>
        <dbReference type="ARBA" id="ARBA00022527"/>
    </source>
</evidence>
<evidence type="ECO:0000256" key="5">
    <source>
        <dbReference type="ARBA" id="ARBA00022475"/>
    </source>
</evidence>
<keyword evidence="15 22" id="KW-0067">ATP-binding</keyword>
<evidence type="ECO:0000256" key="10">
    <source>
        <dbReference type="ARBA" id="ARBA00022692"/>
    </source>
</evidence>
<dbReference type="EC" id="2.7.11.1" evidence="4"/>
<keyword evidence="10 23" id="KW-0812">Transmembrane</keyword>
<keyword evidence="14" id="KW-0418">Kinase</keyword>
<evidence type="ECO:0000256" key="24">
    <source>
        <dbReference type="SAM" id="SignalP"/>
    </source>
</evidence>
<dbReference type="GO" id="GO:0005524">
    <property type="term" value="F:ATP binding"/>
    <property type="evidence" value="ECO:0007669"/>
    <property type="project" value="UniProtKB-UniRule"/>
</dbReference>
<dbReference type="InterPro" id="IPR000719">
    <property type="entry name" value="Prot_kinase_dom"/>
</dbReference>
<dbReference type="Pfam" id="PF07714">
    <property type="entry name" value="PK_Tyr_Ser-Thr"/>
    <property type="match status" value="1"/>
</dbReference>
<keyword evidence="11 24" id="KW-0732">Signal</keyword>
<evidence type="ECO:0000313" key="27">
    <source>
        <dbReference type="Proteomes" id="UP000811246"/>
    </source>
</evidence>
<evidence type="ECO:0000256" key="17">
    <source>
        <dbReference type="ARBA" id="ARBA00023136"/>
    </source>
</evidence>
<comment type="similarity">
    <text evidence="3">Belongs to the protein kinase superfamily. Ser/Thr protein kinase family.</text>
</comment>
<comment type="caution">
    <text evidence="26">The sequence shown here is derived from an EMBL/GenBank/DDBJ whole genome shotgun (WGS) entry which is preliminary data.</text>
</comment>
<dbReference type="InterPro" id="IPR003591">
    <property type="entry name" value="Leu-rich_rpt_typical-subtyp"/>
</dbReference>
<dbReference type="PROSITE" id="PS00107">
    <property type="entry name" value="PROTEIN_KINASE_ATP"/>
    <property type="match status" value="1"/>
</dbReference>
<dbReference type="PANTHER" id="PTHR48056">
    <property type="entry name" value="LRR RECEPTOR-LIKE SERINE/THREONINE-PROTEIN KINASE-RELATED"/>
    <property type="match status" value="1"/>
</dbReference>
<evidence type="ECO:0000256" key="1">
    <source>
        <dbReference type="ARBA" id="ARBA00004162"/>
    </source>
</evidence>
<evidence type="ECO:0000256" key="22">
    <source>
        <dbReference type="PROSITE-ProRule" id="PRU10141"/>
    </source>
</evidence>
<dbReference type="InterPro" id="IPR001245">
    <property type="entry name" value="Ser-Thr/Tyr_kinase_cat_dom"/>
</dbReference>
<dbReference type="Pfam" id="PF08263">
    <property type="entry name" value="LRRNT_2"/>
    <property type="match status" value="1"/>
</dbReference>
<comment type="subcellular location">
    <subcellularLocation>
        <location evidence="1">Cell membrane</location>
        <topology evidence="1">Single-pass membrane protein</topology>
    </subcellularLocation>
    <subcellularLocation>
        <location evidence="2">Membrane</location>
        <topology evidence="2">Single-pass type I membrane protein</topology>
    </subcellularLocation>
</comment>
<evidence type="ECO:0000256" key="3">
    <source>
        <dbReference type="ARBA" id="ARBA00008684"/>
    </source>
</evidence>
<feature type="domain" description="Protein kinase" evidence="25">
    <location>
        <begin position="707"/>
        <end position="1021"/>
    </location>
</feature>
<keyword evidence="16 23" id="KW-1133">Transmembrane helix</keyword>
<dbReference type="InterPro" id="IPR001611">
    <property type="entry name" value="Leu-rich_rpt"/>
</dbReference>
<dbReference type="GO" id="GO:0033612">
    <property type="term" value="F:receptor serine/threonine kinase binding"/>
    <property type="evidence" value="ECO:0007669"/>
    <property type="project" value="TreeGrafter"/>
</dbReference>
<feature type="transmembrane region" description="Helical" evidence="23">
    <location>
        <begin position="649"/>
        <end position="671"/>
    </location>
</feature>
<keyword evidence="6" id="KW-0723">Serine/threonine-protein kinase</keyword>
<sequence length="1021" mass="112359">MSLRQYLSITFCDIFLLFLSLSVPKVSTASTFSNETDKLALLEFKSHVEDPLSVLAAWNESFHFCHWIGVTCGNKHQRIIGLDLKDKNLVGTISPYIGNLSFLRSLNLAINSFYGRIPSEVGHLIRLQSLNLSYNSLEGEIPVNLSHCSNLMYLGLQYNHLVQQIPSELGSLSKLKNLHLAKNQLSGKFPPSLGNLSSLQELWFSYNNLEGEIPDTLSQMISLEILQVGKNNLSGVFPPFLYNFSSIKIISLAFNNFSGDLRPDLGIALPNLQTLLMAGNKFTGSIPASLSNASDFQEIDIPMNYFTGDIPMEFGSIRNLTWLNANRNLLGNYSVDDLSFLRPLTNCSQLQILDISYNRLGGELPDAITNLSTQITWLQLGGNFIGGSIPMKVSNLVSLTQLGLEQNLLTGNIPASIGELANLKKLYLCENNLTGEIPTSLGNMTRLLELYLYNNSLEGSIPSSLGMCSYLQDVQLFHNKLNGTIPKKLLSLPALSRVLSVSHNSLTGSLPPEVGNLKTLVYLDVSFNKFSKEIPAELGDCLGLEALYVQGNFFEGTIPDLSKLRGIQYLDLSLNNLTGQIPSYMVSFSMLINLNLSINNLEGEVPIQGVFKNATAIEVYGNSGLCGGIQELQLHACSNKHRNHVGFKLILAIGIPAFSVGVLSLISLCWLRKSIKNVFPLLPLGTTIGHFYQKISYQELLNATDGFSEMNLIGSGNFGSVYKGKLGLDEVSIAVKVLNLKKKGASRSFIAECQALRSIRHRNLVNILTACSSIDFGGQDFKALVYEFMPNGNLETWLHPEDGLKQLRNLSLLQRVNIAIDVASALLYLHHECHIPIIHCDLKPSNILLDDELIARISDFGLARLLSESSKHAFPSQLSSAGIKGTVGYAAPEYGLGGQLSANGDVYSFGILLLEMFSGRRPTDELFKDDLNLHKFVKLALPGRVMEILDQSVLNEVGETRNLVTCNSDWTSCEQTEGLILVFQIGLACSAESPKDRMDMRRAAMELLSIRDKLLGNADQN</sequence>
<dbReference type="InterPro" id="IPR050647">
    <property type="entry name" value="Plant_LRR-RLKs"/>
</dbReference>
<feature type="non-terminal residue" evidence="26">
    <location>
        <position position="1021"/>
    </location>
</feature>
<comment type="catalytic activity">
    <reaction evidence="21">
        <text>L-seryl-[protein] + ATP = O-phospho-L-seryl-[protein] + ADP + H(+)</text>
        <dbReference type="Rhea" id="RHEA:17989"/>
        <dbReference type="Rhea" id="RHEA-COMP:9863"/>
        <dbReference type="Rhea" id="RHEA-COMP:11604"/>
        <dbReference type="ChEBI" id="CHEBI:15378"/>
        <dbReference type="ChEBI" id="CHEBI:29999"/>
        <dbReference type="ChEBI" id="CHEBI:30616"/>
        <dbReference type="ChEBI" id="CHEBI:83421"/>
        <dbReference type="ChEBI" id="CHEBI:456216"/>
        <dbReference type="EC" id="2.7.11.1"/>
    </reaction>
</comment>
<feature type="signal peptide" evidence="24">
    <location>
        <begin position="1"/>
        <end position="28"/>
    </location>
</feature>
<evidence type="ECO:0000256" key="9">
    <source>
        <dbReference type="ARBA" id="ARBA00022679"/>
    </source>
</evidence>
<evidence type="ECO:0000256" key="14">
    <source>
        <dbReference type="ARBA" id="ARBA00022777"/>
    </source>
</evidence>
<dbReference type="CDD" id="cd14066">
    <property type="entry name" value="STKc_IRAK"/>
    <property type="match status" value="1"/>
</dbReference>
<dbReference type="InterPro" id="IPR008271">
    <property type="entry name" value="Ser/Thr_kinase_AS"/>
</dbReference>
<organism evidence="26 27">
    <name type="scientific">Carya illinoinensis</name>
    <name type="common">Pecan</name>
    <dbReference type="NCBI Taxonomy" id="32201"/>
    <lineage>
        <taxon>Eukaryota</taxon>
        <taxon>Viridiplantae</taxon>
        <taxon>Streptophyta</taxon>
        <taxon>Embryophyta</taxon>
        <taxon>Tracheophyta</taxon>
        <taxon>Spermatophyta</taxon>
        <taxon>Magnoliopsida</taxon>
        <taxon>eudicotyledons</taxon>
        <taxon>Gunneridae</taxon>
        <taxon>Pentapetalae</taxon>
        <taxon>rosids</taxon>
        <taxon>fabids</taxon>
        <taxon>Fagales</taxon>
        <taxon>Juglandaceae</taxon>
        <taxon>Carya</taxon>
    </lineage>
</organism>
<evidence type="ECO:0000313" key="26">
    <source>
        <dbReference type="EMBL" id="KAG6681155.1"/>
    </source>
</evidence>
<dbReference type="Proteomes" id="UP000811246">
    <property type="component" value="Chromosome 13"/>
</dbReference>
<evidence type="ECO:0000256" key="7">
    <source>
        <dbReference type="ARBA" id="ARBA00022553"/>
    </source>
</evidence>
<keyword evidence="7" id="KW-0597">Phosphoprotein</keyword>
<dbReference type="FunFam" id="3.30.200.20:FF:000432">
    <property type="entry name" value="LRR receptor-like serine/threonine-protein kinase EFR"/>
    <property type="match status" value="1"/>
</dbReference>
<evidence type="ECO:0000256" key="15">
    <source>
        <dbReference type="ARBA" id="ARBA00022840"/>
    </source>
</evidence>
<feature type="chain" id="PRO_5037554458" description="non-specific serine/threonine protein kinase" evidence="24">
    <location>
        <begin position="29"/>
        <end position="1021"/>
    </location>
</feature>
<dbReference type="InterPro" id="IPR017441">
    <property type="entry name" value="Protein_kinase_ATP_BS"/>
</dbReference>
<evidence type="ECO:0000256" key="23">
    <source>
        <dbReference type="SAM" id="Phobius"/>
    </source>
</evidence>
<dbReference type="PROSITE" id="PS50011">
    <property type="entry name" value="PROTEIN_KINASE_DOM"/>
    <property type="match status" value="1"/>
</dbReference>
<evidence type="ECO:0000256" key="18">
    <source>
        <dbReference type="ARBA" id="ARBA00023170"/>
    </source>
</evidence>
<keyword evidence="18" id="KW-0675">Receptor</keyword>
<dbReference type="AlphaFoldDB" id="A0A922AIC5"/>
<dbReference type="GO" id="GO:0004674">
    <property type="term" value="F:protein serine/threonine kinase activity"/>
    <property type="evidence" value="ECO:0007669"/>
    <property type="project" value="UniProtKB-KW"/>
</dbReference>
<comment type="catalytic activity">
    <reaction evidence="20">
        <text>L-threonyl-[protein] + ATP = O-phospho-L-threonyl-[protein] + ADP + H(+)</text>
        <dbReference type="Rhea" id="RHEA:46608"/>
        <dbReference type="Rhea" id="RHEA-COMP:11060"/>
        <dbReference type="Rhea" id="RHEA-COMP:11605"/>
        <dbReference type="ChEBI" id="CHEBI:15378"/>
        <dbReference type="ChEBI" id="CHEBI:30013"/>
        <dbReference type="ChEBI" id="CHEBI:30616"/>
        <dbReference type="ChEBI" id="CHEBI:61977"/>
        <dbReference type="ChEBI" id="CHEBI:456216"/>
        <dbReference type="EC" id="2.7.11.1"/>
    </reaction>
</comment>
<evidence type="ECO:0000256" key="4">
    <source>
        <dbReference type="ARBA" id="ARBA00012513"/>
    </source>
</evidence>
<protein>
    <recommendedName>
        <fullName evidence="4">non-specific serine/threonine protein kinase</fullName>
        <ecNumber evidence="4">2.7.11.1</ecNumber>
    </recommendedName>
</protein>
<keyword evidence="5" id="KW-1003">Cell membrane</keyword>
<keyword evidence="12" id="KW-0677">Repeat</keyword>
<dbReference type="FunFam" id="3.80.10.10:FF:000288">
    <property type="entry name" value="LRR receptor-like serine/threonine-protein kinase EFR"/>
    <property type="match status" value="1"/>
</dbReference>
<evidence type="ECO:0000256" key="19">
    <source>
        <dbReference type="ARBA" id="ARBA00023180"/>
    </source>
</evidence>
<dbReference type="GO" id="GO:0005886">
    <property type="term" value="C:plasma membrane"/>
    <property type="evidence" value="ECO:0007669"/>
    <property type="project" value="UniProtKB-SubCell"/>
</dbReference>
<evidence type="ECO:0000256" key="20">
    <source>
        <dbReference type="ARBA" id="ARBA00047899"/>
    </source>
</evidence>
<evidence type="ECO:0000256" key="11">
    <source>
        <dbReference type="ARBA" id="ARBA00022729"/>
    </source>
</evidence>
<evidence type="ECO:0000256" key="13">
    <source>
        <dbReference type="ARBA" id="ARBA00022741"/>
    </source>
</evidence>
<evidence type="ECO:0000256" key="12">
    <source>
        <dbReference type="ARBA" id="ARBA00022737"/>
    </source>
</evidence>
<dbReference type="Pfam" id="PF00560">
    <property type="entry name" value="LRR_1"/>
    <property type="match status" value="2"/>
</dbReference>
<gene>
    <name evidence="26" type="ORF">I3842_13G077700</name>
</gene>
<dbReference type="SMART" id="SM00220">
    <property type="entry name" value="S_TKc"/>
    <property type="match status" value="1"/>
</dbReference>
<keyword evidence="17 23" id="KW-0472">Membrane</keyword>
<accession>A0A922AIC5</accession>
<evidence type="ECO:0000256" key="2">
    <source>
        <dbReference type="ARBA" id="ARBA00004479"/>
    </source>
</evidence>
<keyword evidence="9" id="KW-0808">Transferase</keyword>
<dbReference type="PANTHER" id="PTHR48056:SF89">
    <property type="entry name" value="OS06G0585982 PROTEIN"/>
    <property type="match status" value="1"/>
</dbReference>